<evidence type="ECO:0000313" key="3">
    <source>
        <dbReference type="Proteomes" id="UP001199044"/>
    </source>
</evidence>
<keyword evidence="1" id="KW-0812">Transmembrane</keyword>
<evidence type="ECO:0000256" key="1">
    <source>
        <dbReference type="SAM" id="Phobius"/>
    </source>
</evidence>
<gene>
    <name evidence="2" type="ORF">LDJ79_00935</name>
</gene>
<dbReference type="Proteomes" id="UP001199044">
    <property type="component" value="Unassembled WGS sequence"/>
</dbReference>
<dbReference type="EMBL" id="JAIWIU010000005">
    <property type="protein sequence ID" value="MCA2014654.1"/>
    <property type="molecule type" value="Genomic_DNA"/>
</dbReference>
<reference evidence="3" key="1">
    <citation type="submission" date="2023-07" db="EMBL/GenBank/DDBJ databases">
        <title>Molecular identification of indigenous halophilic bacteria isolated from red sea cost, biodegradation of synthetic dyes and assessment of degraded metabolite toxicity.</title>
        <authorList>
            <person name="Chaieb K."/>
            <person name="Altayb H.N."/>
        </authorList>
    </citation>
    <scope>NUCLEOTIDE SEQUENCE [LARGE SCALE GENOMIC DNA]</scope>
    <source>
        <strain evidence="3">K20</strain>
    </source>
</reference>
<protein>
    <submittedName>
        <fullName evidence="2">Uncharacterized protein</fullName>
    </submittedName>
</protein>
<keyword evidence="1" id="KW-1133">Transmembrane helix</keyword>
<keyword evidence="3" id="KW-1185">Reference proteome</keyword>
<dbReference type="RefSeq" id="WP_225249275.1">
    <property type="nucleotide sequence ID" value="NZ_CP152308.1"/>
</dbReference>
<comment type="caution">
    <text evidence="2">The sequence shown here is derived from an EMBL/GenBank/DDBJ whole genome shotgun (WGS) entry which is preliminary data.</text>
</comment>
<name>A0ABS7YG68_9VIBR</name>
<proteinExistence type="predicted"/>
<evidence type="ECO:0000313" key="2">
    <source>
        <dbReference type="EMBL" id="MCA2014654.1"/>
    </source>
</evidence>
<accession>A0ABS7YG68</accession>
<organism evidence="2 3">
    <name type="scientific">Vibrio tritonius</name>
    <dbReference type="NCBI Taxonomy" id="1435069"/>
    <lineage>
        <taxon>Bacteria</taxon>
        <taxon>Pseudomonadati</taxon>
        <taxon>Pseudomonadota</taxon>
        <taxon>Gammaproteobacteria</taxon>
        <taxon>Vibrionales</taxon>
        <taxon>Vibrionaceae</taxon>
        <taxon>Vibrio</taxon>
    </lineage>
</organism>
<sequence length="174" mass="18685">MNNSITKRFLTKNKGLKRQLGLTAAETTIAIIMGVVISAVLYKTLPEMYYGYKNYQLVQNVTDIEQAVTTWKAGRSNISNVSMTELCSEGQEILNKTICNGTGGSGANANPFGGSYTLSVDSNVSRADLVIDTLPEGQITAIADKLAGLTYDKCQSSDDCDSLTVSSDSITMVF</sequence>
<feature type="transmembrane region" description="Helical" evidence="1">
    <location>
        <begin position="20"/>
        <end position="42"/>
    </location>
</feature>
<keyword evidence="1" id="KW-0472">Membrane</keyword>